<reference evidence="3" key="1">
    <citation type="submission" date="2021-02" db="EMBL/GenBank/DDBJ databases">
        <title>Natronoglycomyces albus gen. nov., sp. nov, a haloalkaliphilic actinobacterium from a soda solonchak soil.</title>
        <authorList>
            <person name="Sorokin D.Y."/>
            <person name="Khijniak T.V."/>
            <person name="Zakharycheva A.P."/>
            <person name="Boueva O.V."/>
            <person name="Ariskina E.V."/>
            <person name="Hahnke R.L."/>
            <person name="Bunk B."/>
            <person name="Sproer C."/>
            <person name="Schumann P."/>
            <person name="Evtushenko L.I."/>
            <person name="Kublanov I.V."/>
        </authorList>
    </citation>
    <scope>NUCLEOTIDE SEQUENCE</scope>
    <source>
        <strain evidence="3">DSM 106290</strain>
    </source>
</reference>
<evidence type="ECO:0000256" key="1">
    <source>
        <dbReference type="SAM" id="MobiDB-lite"/>
    </source>
</evidence>
<feature type="transmembrane region" description="Helical" evidence="2">
    <location>
        <begin position="82"/>
        <end position="102"/>
    </location>
</feature>
<dbReference type="KEGG" id="nav:JQS30_03025"/>
<organism evidence="3 4">
    <name type="scientific">Natronoglycomyces albus</name>
    <dbReference type="NCBI Taxonomy" id="2811108"/>
    <lineage>
        <taxon>Bacteria</taxon>
        <taxon>Bacillati</taxon>
        <taxon>Actinomycetota</taxon>
        <taxon>Actinomycetes</taxon>
        <taxon>Glycomycetales</taxon>
        <taxon>Glycomycetaceae</taxon>
        <taxon>Natronoglycomyces</taxon>
    </lineage>
</organism>
<dbReference type="AlphaFoldDB" id="A0A895XQX2"/>
<feature type="compositionally biased region" description="Low complexity" evidence="1">
    <location>
        <begin position="41"/>
        <end position="55"/>
    </location>
</feature>
<keyword evidence="2" id="KW-0472">Membrane</keyword>
<dbReference type="RefSeq" id="WP_213171924.1">
    <property type="nucleotide sequence ID" value="NZ_CP070496.1"/>
</dbReference>
<evidence type="ECO:0000313" key="3">
    <source>
        <dbReference type="EMBL" id="QSB05913.1"/>
    </source>
</evidence>
<dbReference type="Proteomes" id="UP000662939">
    <property type="component" value="Chromosome"/>
</dbReference>
<dbReference type="EMBL" id="CP070496">
    <property type="protein sequence ID" value="QSB05913.1"/>
    <property type="molecule type" value="Genomic_DNA"/>
</dbReference>
<protein>
    <recommendedName>
        <fullName evidence="5">DUF3352 domain-containing protein</fullName>
    </recommendedName>
</protein>
<sequence>MSHMPPSGGQPPHFDPNQPPPPASPTQPQPTQPQYPPPGMQQPTQPYMTAPAGGQPPMGPPPMGMGYGPMGPPPKKGNGGKIAIASVLALVLVLGVGGFFLFTNVLKGGPDPAETLPASAGFYMEVNLDPSFDQTPKLLRLMNKFDEVDIAEDRDQAIIDLFNEHAEVDFDPDADLVSWLGNRGAMAIWSDGDDPYVVFSLSSTDDSAAEAGMKRIVETSDIEPGELAYEVSDGSVLIVAGDDNAEAALSKVQTESASAPMSDSAGYNEAKGWLSGDQLITFWADLDELQESGYAEIFGGEDFAELTNDDDFTGSIIMGFRAFDDGFETQYRVYSDDEAMLPGDSDLLNRMGELPAAPLAASLTLPEDLPQQTEDFIGLFEELAMGPGDSMDDWDTGWDDYDREGALTDAEWDELQELQLMWDEDIMSLSNEEFDRYLELDTRYILYGLESDNPGGAGDPIGAGGPDFQELMEILAGSNVTVAVGGNADADEFAIELAANLKSGQGDALDQWLHSAGLATGPDAGSLDGDRYTLSEGNLNYDSLANDSRFTSFAADAPGNAALALWIDIAEFENSLIPSDPWSDSESSDVAPLTVFAWAHGAEDGDDVGLVRMYLE</sequence>
<feature type="region of interest" description="Disordered" evidence="1">
    <location>
        <begin position="1"/>
        <end position="72"/>
    </location>
</feature>
<accession>A0A895XQX2</accession>
<evidence type="ECO:0000256" key="2">
    <source>
        <dbReference type="SAM" id="Phobius"/>
    </source>
</evidence>
<keyword evidence="4" id="KW-1185">Reference proteome</keyword>
<feature type="compositionally biased region" description="Pro residues" evidence="1">
    <location>
        <begin position="13"/>
        <end position="40"/>
    </location>
</feature>
<keyword evidence="2" id="KW-0812">Transmembrane</keyword>
<keyword evidence="2" id="KW-1133">Transmembrane helix</keyword>
<evidence type="ECO:0000313" key="4">
    <source>
        <dbReference type="Proteomes" id="UP000662939"/>
    </source>
</evidence>
<name>A0A895XQX2_9ACTN</name>
<proteinExistence type="predicted"/>
<gene>
    <name evidence="3" type="ORF">JQS30_03025</name>
</gene>
<evidence type="ECO:0008006" key="5">
    <source>
        <dbReference type="Google" id="ProtNLM"/>
    </source>
</evidence>